<reference evidence="2" key="1">
    <citation type="submission" date="2023-03" db="EMBL/GenBank/DDBJ databases">
        <title>Actinoallomurus iriomotensis NBRC 103684.</title>
        <authorList>
            <person name="Ichikawa N."/>
            <person name="Sato H."/>
            <person name="Tonouchi N."/>
        </authorList>
    </citation>
    <scope>NUCLEOTIDE SEQUENCE</scope>
    <source>
        <strain evidence="2">NBRC 103684</strain>
    </source>
</reference>
<dbReference type="Gene3D" id="1.10.101.10">
    <property type="entry name" value="PGBD-like superfamily/PGBD"/>
    <property type="match status" value="1"/>
</dbReference>
<dbReference type="InterPro" id="IPR036365">
    <property type="entry name" value="PGBD-like_sf"/>
</dbReference>
<accession>A0A9W6S071</accession>
<evidence type="ECO:0000313" key="2">
    <source>
        <dbReference type="EMBL" id="GLY84778.1"/>
    </source>
</evidence>
<dbReference type="InterPro" id="IPR036366">
    <property type="entry name" value="PGBDSf"/>
</dbReference>
<protein>
    <submittedName>
        <fullName evidence="2">Peptidoglycan-binding protein</fullName>
    </submittedName>
</protein>
<dbReference type="Pfam" id="PF01471">
    <property type="entry name" value="PG_binding_1"/>
    <property type="match status" value="1"/>
</dbReference>
<dbReference type="InterPro" id="IPR002477">
    <property type="entry name" value="Peptidoglycan-bd-like"/>
</dbReference>
<name>A0A9W6S071_9ACTN</name>
<evidence type="ECO:0000313" key="3">
    <source>
        <dbReference type="Proteomes" id="UP001165074"/>
    </source>
</evidence>
<dbReference type="AlphaFoldDB" id="A0A9W6S071"/>
<proteinExistence type="predicted"/>
<dbReference type="SUPFAM" id="SSF47090">
    <property type="entry name" value="PGBD-like"/>
    <property type="match status" value="1"/>
</dbReference>
<sequence length="344" mass="34734">MAAIAAAGTVLVLTSGSGGRPPSGPAVTTADVVRTDLTDRTQVDGTLGYADTYAVLGGGHGRLTWLPDVGATIRRGKRLYGVDGHSVPLFYGVTPLWRALGQGVTDGPDVRELERNLTALGYGSGVTVDDHFTAATAAAVRDWQDDLGVTASGTVSPGDVVMLPSAIRVKKVDATLGGTAGGHVLDATGTTRQVTVALPVGRQELAHRGAEVTVELPGGRSATGHISSVGTVATAASSDNSSQTGQDTQNATISVFITLDHASAAGRLDGAPVTVGFASGIRKNVLAVPVQALLASPSGQYLVEVVTATGRRTVPVSLGVFADGLVEVSGPGLAAGMKVEVPRS</sequence>
<evidence type="ECO:0000259" key="1">
    <source>
        <dbReference type="Pfam" id="PF01471"/>
    </source>
</evidence>
<dbReference type="Gene3D" id="2.40.420.20">
    <property type="match status" value="1"/>
</dbReference>
<organism evidence="2 3">
    <name type="scientific">Actinoallomurus iriomotensis</name>
    <dbReference type="NCBI Taxonomy" id="478107"/>
    <lineage>
        <taxon>Bacteria</taxon>
        <taxon>Bacillati</taxon>
        <taxon>Actinomycetota</taxon>
        <taxon>Actinomycetes</taxon>
        <taxon>Streptosporangiales</taxon>
        <taxon>Thermomonosporaceae</taxon>
        <taxon>Actinoallomurus</taxon>
    </lineage>
</organism>
<gene>
    <name evidence="2" type="ORF">Airi02_027070</name>
</gene>
<comment type="caution">
    <text evidence="2">The sequence shown here is derived from an EMBL/GenBank/DDBJ whole genome shotgun (WGS) entry which is preliminary data.</text>
</comment>
<keyword evidence="3" id="KW-1185">Reference proteome</keyword>
<dbReference type="Proteomes" id="UP001165074">
    <property type="component" value="Unassembled WGS sequence"/>
</dbReference>
<feature type="domain" description="Peptidoglycan binding-like" evidence="1">
    <location>
        <begin position="107"/>
        <end position="157"/>
    </location>
</feature>
<dbReference type="EMBL" id="BSTK01000003">
    <property type="protein sequence ID" value="GLY84778.1"/>
    <property type="molecule type" value="Genomic_DNA"/>
</dbReference>